<sequence>MSEETKGAAGGATDPAGDTPPMLCELAIAAAERARDMPRYLMQAIAYTESGYISEAHGRRVAWPWTVMAEGKGRYYPSKDAAIAAVEGLRARGVGNIDVGCMQVNLHYHGDAFASLEEAFDPVHNVAYATAFLLDLRRKANSWTRAIKQYHSRDRERQFTYRARVYEEWEALRHGRVAVPASPTMPGADGKKSQPGGISPSSVNWPPRSYSEQKRLETIMRARVMSVQR</sequence>
<proteinExistence type="inferred from homology"/>
<accession>A0A8J7V2E9</accession>
<evidence type="ECO:0000256" key="1">
    <source>
        <dbReference type="ARBA" id="ARBA00009387"/>
    </source>
</evidence>
<dbReference type="Pfam" id="PF01464">
    <property type="entry name" value="SLT"/>
    <property type="match status" value="1"/>
</dbReference>
<dbReference type="AlphaFoldDB" id="A0A8J7V2E9"/>
<comment type="caution">
    <text evidence="4">The sequence shown here is derived from an EMBL/GenBank/DDBJ whole genome shotgun (WGS) entry which is preliminary data.</text>
</comment>
<feature type="region of interest" description="Disordered" evidence="2">
    <location>
        <begin position="180"/>
        <end position="209"/>
    </location>
</feature>
<evidence type="ECO:0000259" key="3">
    <source>
        <dbReference type="Pfam" id="PF01464"/>
    </source>
</evidence>
<evidence type="ECO:0000313" key="5">
    <source>
        <dbReference type="Proteomes" id="UP000672602"/>
    </source>
</evidence>
<name>A0A8J7V2E9_9PROT</name>
<evidence type="ECO:0000256" key="2">
    <source>
        <dbReference type="SAM" id="MobiDB-lite"/>
    </source>
</evidence>
<organism evidence="4 5">
    <name type="scientific">Marivibrio halodurans</name>
    <dbReference type="NCBI Taxonomy" id="2039722"/>
    <lineage>
        <taxon>Bacteria</taxon>
        <taxon>Pseudomonadati</taxon>
        <taxon>Pseudomonadota</taxon>
        <taxon>Alphaproteobacteria</taxon>
        <taxon>Rhodospirillales</taxon>
        <taxon>Rhodospirillaceae</taxon>
        <taxon>Marivibrio</taxon>
    </lineage>
</organism>
<dbReference type="SUPFAM" id="SSF53955">
    <property type="entry name" value="Lysozyme-like"/>
    <property type="match status" value="1"/>
</dbReference>
<dbReference type="InterPro" id="IPR008258">
    <property type="entry name" value="Transglycosylase_SLT_dom_1"/>
</dbReference>
<gene>
    <name evidence="4" type="ORF">KAJ83_07395</name>
</gene>
<feature type="domain" description="Transglycosylase SLT" evidence="3">
    <location>
        <begin position="28"/>
        <end position="152"/>
    </location>
</feature>
<dbReference type="EMBL" id="JAGMWN010000003">
    <property type="protein sequence ID" value="MBP5856827.1"/>
    <property type="molecule type" value="Genomic_DNA"/>
</dbReference>
<comment type="similarity">
    <text evidence="1">Belongs to the virb1 family.</text>
</comment>
<protein>
    <submittedName>
        <fullName evidence="4">Transglycosylase SLT domain-containing protein</fullName>
    </submittedName>
</protein>
<dbReference type="Gene3D" id="1.10.530.10">
    <property type="match status" value="1"/>
</dbReference>
<evidence type="ECO:0000313" key="4">
    <source>
        <dbReference type="EMBL" id="MBP5856827.1"/>
    </source>
</evidence>
<dbReference type="InterPro" id="IPR023346">
    <property type="entry name" value="Lysozyme-like_dom_sf"/>
</dbReference>
<reference evidence="4" key="1">
    <citation type="submission" date="2021-04" db="EMBL/GenBank/DDBJ databases">
        <authorList>
            <person name="Zhang D.-C."/>
        </authorList>
    </citation>
    <scope>NUCLEOTIDE SEQUENCE</scope>
    <source>
        <strain evidence="4">CGMCC 1.15697</strain>
    </source>
</reference>
<keyword evidence="5" id="KW-1185">Reference proteome</keyword>
<dbReference type="Proteomes" id="UP000672602">
    <property type="component" value="Unassembled WGS sequence"/>
</dbReference>